<sequence>MTIGFIAYHYPRPEHFAPFVERTRVVQKTLRSQPGCRSVEIWATPDRDAVITTGTFDSEQDYQRAFGVARGLGEPVVFDDRERKPREIVTLLSQ</sequence>
<dbReference type="AlphaFoldDB" id="A0A8J4EL14"/>
<dbReference type="RefSeq" id="WP_207122741.1">
    <property type="nucleotide sequence ID" value="NZ_BOPO01000003.1"/>
</dbReference>
<evidence type="ECO:0000313" key="3">
    <source>
        <dbReference type="Proteomes" id="UP000614996"/>
    </source>
</evidence>
<dbReference type="InterPro" id="IPR011008">
    <property type="entry name" value="Dimeric_a/b-barrel"/>
</dbReference>
<dbReference type="InterPro" id="IPR007138">
    <property type="entry name" value="ABM_dom"/>
</dbReference>
<dbReference type="Pfam" id="PF03992">
    <property type="entry name" value="ABM"/>
    <property type="match status" value="1"/>
</dbReference>
<name>A0A8J4EL14_9ACTN</name>
<proteinExistence type="predicted"/>
<dbReference type="EMBL" id="BOPO01000003">
    <property type="protein sequence ID" value="GIL25104.1"/>
    <property type="molecule type" value="Genomic_DNA"/>
</dbReference>
<feature type="domain" description="ABM" evidence="1">
    <location>
        <begin position="6"/>
        <end position="64"/>
    </location>
</feature>
<gene>
    <name evidence="2" type="ORF">NUM_03590</name>
</gene>
<reference evidence="3" key="1">
    <citation type="journal article" date="2021" name="Int. J. Syst. Evol. Microbiol.">
        <title>Actinocatenispora comari sp. nov., an endophytic actinomycete isolated from aerial parts of Comarum salesowianum.</title>
        <authorList>
            <person name="Oyunbileg N."/>
            <person name="Iizaka Y."/>
            <person name="Hamada M."/>
            <person name="Davaapurev B.O."/>
            <person name="Fukumoto A."/>
            <person name="Tsetseg B."/>
            <person name="Kato F."/>
            <person name="Tamura T."/>
            <person name="Batkhuu J."/>
            <person name="Anzai Y."/>
        </authorList>
    </citation>
    <scope>NUCLEOTIDE SEQUENCE [LARGE SCALE GENOMIC DNA]</scope>
    <source>
        <strain evidence="3">NUM-2625</strain>
    </source>
</reference>
<comment type="caution">
    <text evidence="2">The sequence shown here is derived from an EMBL/GenBank/DDBJ whole genome shotgun (WGS) entry which is preliminary data.</text>
</comment>
<organism evidence="2 3">
    <name type="scientific">Actinocatenispora comari</name>
    <dbReference type="NCBI Taxonomy" id="2807577"/>
    <lineage>
        <taxon>Bacteria</taxon>
        <taxon>Bacillati</taxon>
        <taxon>Actinomycetota</taxon>
        <taxon>Actinomycetes</taxon>
        <taxon>Micromonosporales</taxon>
        <taxon>Micromonosporaceae</taxon>
        <taxon>Actinocatenispora</taxon>
    </lineage>
</organism>
<protein>
    <recommendedName>
        <fullName evidence="1">ABM domain-containing protein</fullName>
    </recommendedName>
</protein>
<accession>A0A8J4EL14</accession>
<dbReference type="Proteomes" id="UP000614996">
    <property type="component" value="Unassembled WGS sequence"/>
</dbReference>
<dbReference type="Gene3D" id="3.30.70.100">
    <property type="match status" value="1"/>
</dbReference>
<keyword evidence="3" id="KW-1185">Reference proteome</keyword>
<evidence type="ECO:0000313" key="2">
    <source>
        <dbReference type="EMBL" id="GIL25104.1"/>
    </source>
</evidence>
<evidence type="ECO:0000259" key="1">
    <source>
        <dbReference type="Pfam" id="PF03992"/>
    </source>
</evidence>
<dbReference type="SUPFAM" id="SSF54909">
    <property type="entry name" value="Dimeric alpha+beta barrel"/>
    <property type="match status" value="1"/>
</dbReference>